<name>A0A1S8WT23_OPIVI</name>
<dbReference type="SUPFAM" id="SSF56672">
    <property type="entry name" value="DNA/RNA polymerases"/>
    <property type="match status" value="1"/>
</dbReference>
<dbReference type="InterPro" id="IPR043502">
    <property type="entry name" value="DNA/RNA_pol_sf"/>
</dbReference>
<proteinExistence type="predicted"/>
<dbReference type="AlphaFoldDB" id="A0A1S8WT23"/>
<feature type="non-terminal residue" evidence="1">
    <location>
        <position position="204"/>
    </location>
</feature>
<sequence length="204" mass="22898">MVPKSTTTDWRPSSAYRAPHSPPTQFLYHLAKGVVVNPQKVAFGSPALTFLGHTVDKNSILRDADKLKVIQDDLPLTQLKHFLGMVYFYRAASLQTFDPLSPSDGYSHILAIVDRFTRCSEAIPIKDTSTDTLPTSNQHALKRTHLNDNEFSVAETGKRFVHILVGPGCHNDVSDAVMYRELPQQFPAFRKKLKQKLKKEGHGE</sequence>
<reference evidence="1 2" key="1">
    <citation type="submission" date="2015-03" db="EMBL/GenBank/DDBJ databases">
        <title>Draft genome of the nematode, Opisthorchis viverrini.</title>
        <authorList>
            <person name="Mitreva M."/>
        </authorList>
    </citation>
    <scope>NUCLEOTIDE SEQUENCE [LARGE SCALE GENOMIC DNA]</scope>
    <source>
        <strain evidence="1">Khon Kaen</strain>
    </source>
</reference>
<organism evidence="1 2">
    <name type="scientific">Opisthorchis viverrini</name>
    <name type="common">Southeast Asian liver fluke</name>
    <dbReference type="NCBI Taxonomy" id="6198"/>
    <lineage>
        <taxon>Eukaryota</taxon>
        <taxon>Metazoa</taxon>
        <taxon>Spiralia</taxon>
        <taxon>Lophotrochozoa</taxon>
        <taxon>Platyhelminthes</taxon>
        <taxon>Trematoda</taxon>
        <taxon>Digenea</taxon>
        <taxon>Opisthorchiida</taxon>
        <taxon>Opisthorchiata</taxon>
        <taxon>Opisthorchiidae</taxon>
        <taxon>Opisthorchis</taxon>
    </lineage>
</organism>
<dbReference type="Proteomes" id="UP000243686">
    <property type="component" value="Unassembled WGS sequence"/>
</dbReference>
<evidence type="ECO:0000313" key="2">
    <source>
        <dbReference type="Proteomes" id="UP000243686"/>
    </source>
</evidence>
<protein>
    <submittedName>
        <fullName evidence="1">Uncharacterized protein</fullName>
    </submittedName>
</protein>
<dbReference type="EMBL" id="KV895178">
    <property type="protein sequence ID" value="OON17565.1"/>
    <property type="molecule type" value="Genomic_DNA"/>
</dbReference>
<gene>
    <name evidence="1" type="ORF">X801_06596</name>
</gene>
<evidence type="ECO:0000313" key="1">
    <source>
        <dbReference type="EMBL" id="OON17565.1"/>
    </source>
</evidence>
<accession>A0A1S8WT23</accession>
<keyword evidence="2" id="KW-1185">Reference proteome</keyword>